<sequence length="77" mass="8819">MKGHQGIHQGIVEGFEGDYCKIEIAGNIEAIPRSKVDSRVKQGDVVEWSGSKWISNSKMTHERSREMKKLMDDVWED</sequence>
<name>A0A9X1WKU1_9BACL</name>
<comment type="caution">
    <text evidence="1">The sequence shown here is derived from an EMBL/GenBank/DDBJ whole genome shotgun (WGS) entry which is preliminary data.</text>
</comment>
<organism evidence="1 2">
    <name type="scientific">Paenibacillus mangrovi</name>
    <dbReference type="NCBI Taxonomy" id="2931978"/>
    <lineage>
        <taxon>Bacteria</taxon>
        <taxon>Bacillati</taxon>
        <taxon>Bacillota</taxon>
        <taxon>Bacilli</taxon>
        <taxon>Bacillales</taxon>
        <taxon>Paenibacillaceae</taxon>
        <taxon>Paenibacillus</taxon>
    </lineage>
</organism>
<evidence type="ECO:0000313" key="1">
    <source>
        <dbReference type="EMBL" id="MCJ8011167.1"/>
    </source>
</evidence>
<dbReference type="Proteomes" id="UP001139347">
    <property type="component" value="Unassembled WGS sequence"/>
</dbReference>
<keyword evidence="2" id="KW-1185">Reference proteome</keyword>
<dbReference type="EMBL" id="JALIRP010000002">
    <property type="protein sequence ID" value="MCJ8011167.1"/>
    <property type="molecule type" value="Genomic_DNA"/>
</dbReference>
<evidence type="ECO:0000313" key="2">
    <source>
        <dbReference type="Proteomes" id="UP001139347"/>
    </source>
</evidence>
<dbReference type="RefSeq" id="WP_244721443.1">
    <property type="nucleotide sequence ID" value="NZ_JALIRP010000002.1"/>
</dbReference>
<protein>
    <submittedName>
        <fullName evidence="1">DUF3006 domain-containing protein</fullName>
    </submittedName>
</protein>
<proteinExistence type="predicted"/>
<dbReference type="Pfam" id="PF11213">
    <property type="entry name" value="DUF3006"/>
    <property type="match status" value="1"/>
</dbReference>
<gene>
    <name evidence="1" type="ORF">MUG84_05325</name>
</gene>
<dbReference type="AlphaFoldDB" id="A0A9X1WKU1"/>
<accession>A0A9X1WKU1</accession>
<dbReference type="InterPro" id="IPR021377">
    <property type="entry name" value="DUF3006"/>
</dbReference>
<reference evidence="1" key="1">
    <citation type="submission" date="2022-04" db="EMBL/GenBank/DDBJ databases">
        <title>Paenibacillus mangrovi sp. nov., a novel endophytic bacterium isolated from bark of Kandelia candel.</title>
        <authorList>
            <person name="Tuo L."/>
        </authorList>
    </citation>
    <scope>NUCLEOTIDE SEQUENCE</scope>
    <source>
        <strain evidence="1">KQZ6P-2</strain>
    </source>
</reference>